<accession>A0A849KMI1</accession>
<dbReference type="EMBL" id="JABFCY010000002">
    <property type="protein sequence ID" value="NNU59749.1"/>
    <property type="molecule type" value="Genomic_DNA"/>
</dbReference>
<name>A0A849KMI1_9HYPH</name>
<comment type="caution">
    <text evidence="1">The sequence shown here is derived from an EMBL/GenBank/DDBJ whole genome shotgun (WGS) entry which is preliminary data.</text>
</comment>
<protein>
    <submittedName>
        <fullName evidence="1">Uncharacterized protein</fullName>
    </submittedName>
</protein>
<reference evidence="1 2" key="1">
    <citation type="submission" date="2020-05" db="EMBL/GenBank/DDBJ databases">
        <title>Draft Genome Sequence of Ochrobactrum soli Isolated from Stable Fly Gut.</title>
        <authorList>
            <person name="Pileggi M.T."/>
            <person name="Vazhakkala L.J."/>
            <person name="Wong C.N."/>
        </authorList>
    </citation>
    <scope>NUCLEOTIDE SEQUENCE [LARGE SCALE GENOMIC DNA]</scope>
    <source>
        <strain evidence="1 2">MTP-C0764</strain>
    </source>
</reference>
<evidence type="ECO:0000313" key="1">
    <source>
        <dbReference type="EMBL" id="NNU59749.1"/>
    </source>
</evidence>
<dbReference type="RefSeq" id="WP_171317604.1">
    <property type="nucleotide sequence ID" value="NZ_JABFCY010000002.1"/>
</dbReference>
<dbReference type="Proteomes" id="UP000574931">
    <property type="component" value="Unassembled WGS sequence"/>
</dbReference>
<gene>
    <name evidence="1" type="ORF">HKX02_05690</name>
</gene>
<evidence type="ECO:0000313" key="2">
    <source>
        <dbReference type="Proteomes" id="UP000574931"/>
    </source>
</evidence>
<dbReference type="AlphaFoldDB" id="A0A849KMI1"/>
<keyword evidence="2" id="KW-1185">Reference proteome</keyword>
<organism evidence="1 2">
    <name type="scientific">Ochrobactrum soli</name>
    <dbReference type="NCBI Taxonomy" id="2448455"/>
    <lineage>
        <taxon>Bacteria</taxon>
        <taxon>Pseudomonadati</taxon>
        <taxon>Pseudomonadota</taxon>
        <taxon>Alphaproteobacteria</taxon>
        <taxon>Hyphomicrobiales</taxon>
        <taxon>Brucellaceae</taxon>
        <taxon>Brucella/Ochrobactrum group</taxon>
        <taxon>Ochrobactrum</taxon>
    </lineage>
</organism>
<sequence length="55" mass="6013">MKRTSNGKWSVVDTETDHVAKLQDSYLRDLDIDEAAAATALMNRIHAAGLSVTPQ</sequence>
<proteinExistence type="predicted"/>